<accession>A0AAW1TXL7</accession>
<gene>
    <name evidence="2" type="ORF">WA026_015138</name>
</gene>
<proteinExistence type="predicted"/>
<evidence type="ECO:0000313" key="2">
    <source>
        <dbReference type="EMBL" id="KAK9871889.1"/>
    </source>
</evidence>
<evidence type="ECO:0000313" key="3">
    <source>
        <dbReference type="Proteomes" id="UP001431783"/>
    </source>
</evidence>
<feature type="compositionally biased region" description="Polar residues" evidence="1">
    <location>
        <begin position="1"/>
        <end position="13"/>
    </location>
</feature>
<keyword evidence="3" id="KW-1185">Reference proteome</keyword>
<evidence type="ECO:0000256" key="1">
    <source>
        <dbReference type="SAM" id="MobiDB-lite"/>
    </source>
</evidence>
<dbReference type="EMBL" id="JARQZJ010000008">
    <property type="protein sequence ID" value="KAK9871889.1"/>
    <property type="molecule type" value="Genomic_DNA"/>
</dbReference>
<reference evidence="2 3" key="1">
    <citation type="submission" date="2023-03" db="EMBL/GenBank/DDBJ databases">
        <title>Genome insight into feeding habits of ladybird beetles.</title>
        <authorList>
            <person name="Li H.-S."/>
            <person name="Huang Y.-H."/>
            <person name="Pang H."/>
        </authorList>
    </citation>
    <scope>NUCLEOTIDE SEQUENCE [LARGE SCALE GENOMIC DNA]</scope>
    <source>
        <strain evidence="2">SYSU_2023b</strain>
        <tissue evidence="2">Whole body</tissue>
    </source>
</reference>
<comment type="caution">
    <text evidence="2">The sequence shown here is derived from an EMBL/GenBank/DDBJ whole genome shotgun (WGS) entry which is preliminary data.</text>
</comment>
<feature type="region of interest" description="Disordered" evidence="1">
    <location>
        <begin position="1"/>
        <end position="53"/>
    </location>
</feature>
<dbReference type="InterPro" id="IPR058242">
    <property type="entry name" value="Capsid_partitivirus"/>
</dbReference>
<dbReference type="Proteomes" id="UP001431783">
    <property type="component" value="Unassembled WGS sequence"/>
</dbReference>
<dbReference type="Pfam" id="PF25666">
    <property type="entry name" value="Partiti_capsid"/>
    <property type="match status" value="2"/>
</dbReference>
<organism evidence="2 3">
    <name type="scientific">Henosepilachna vigintioctopunctata</name>
    <dbReference type="NCBI Taxonomy" id="420089"/>
    <lineage>
        <taxon>Eukaryota</taxon>
        <taxon>Metazoa</taxon>
        <taxon>Ecdysozoa</taxon>
        <taxon>Arthropoda</taxon>
        <taxon>Hexapoda</taxon>
        <taxon>Insecta</taxon>
        <taxon>Pterygota</taxon>
        <taxon>Neoptera</taxon>
        <taxon>Endopterygota</taxon>
        <taxon>Coleoptera</taxon>
        <taxon>Polyphaga</taxon>
        <taxon>Cucujiformia</taxon>
        <taxon>Coccinelloidea</taxon>
        <taxon>Coccinellidae</taxon>
        <taxon>Epilachninae</taxon>
        <taxon>Epilachnini</taxon>
        <taxon>Henosepilachna</taxon>
    </lineage>
</organism>
<protein>
    <submittedName>
        <fullName evidence="2">Uncharacterized protein</fullName>
    </submittedName>
</protein>
<dbReference type="AlphaFoldDB" id="A0AAW1TXL7"/>
<feature type="compositionally biased region" description="Polar residues" evidence="1">
    <location>
        <begin position="43"/>
        <end position="53"/>
    </location>
</feature>
<feature type="compositionally biased region" description="Low complexity" evidence="1">
    <location>
        <begin position="23"/>
        <end position="32"/>
    </location>
</feature>
<name>A0AAW1TXL7_9CUCU</name>
<sequence length="355" mass="40383">MSQSQTDSNSDPATASGPAMPTSSEPGPSSGSSDRKRSHPVKQPSQRLKTSIQFDIANKTSLSELSHRFTPVNPPPEAPAPKSKSTYFEKLDVAVRMELDHGTQHIIDVQPDFRFPFQYFMYNVTEHDLTVKSHPFVSTFNLIAYEQILLNAYILIRDLHSREIVSQHAAKYKNTASKMDFLTKLFDCYVPADLEPILSAFAPTYDPQRRLQLYVPSFAGFEFELDLGRIISPSMICTPPPCKPNFLGGYFDANQRPHSHSNWLNSRFEKIFNPVIGRALLQRPTLAKVRLTPNEYDFTENVDPYEFLLCYSEDNLEKILELLTDVSSFFKEEAHAIKKLGQVLENSSRIVILYH</sequence>